<dbReference type="EMBL" id="JAAAUQ010000362">
    <property type="protein sequence ID" value="KAF9151002.1"/>
    <property type="molecule type" value="Genomic_DNA"/>
</dbReference>
<dbReference type="SUPFAM" id="SSF103473">
    <property type="entry name" value="MFS general substrate transporter"/>
    <property type="match status" value="1"/>
</dbReference>
<dbReference type="Gene3D" id="1.20.1250.20">
    <property type="entry name" value="MFS general substrate transporter like domains"/>
    <property type="match status" value="2"/>
</dbReference>
<dbReference type="FunFam" id="1.20.1250.20:FF:000013">
    <property type="entry name" value="MFS general substrate transporter"/>
    <property type="match status" value="1"/>
</dbReference>
<dbReference type="AlphaFoldDB" id="A0A9P5S1K2"/>
<keyword evidence="8" id="KW-1185">Reference proteome</keyword>
<feature type="transmembrane region" description="Helical" evidence="6">
    <location>
        <begin position="347"/>
        <end position="364"/>
    </location>
</feature>
<keyword evidence="4 6" id="KW-1133">Transmembrane helix</keyword>
<evidence type="ECO:0000256" key="6">
    <source>
        <dbReference type="SAM" id="Phobius"/>
    </source>
</evidence>
<dbReference type="GO" id="GO:0016020">
    <property type="term" value="C:membrane"/>
    <property type="evidence" value="ECO:0007669"/>
    <property type="project" value="UniProtKB-SubCell"/>
</dbReference>
<evidence type="ECO:0000256" key="4">
    <source>
        <dbReference type="ARBA" id="ARBA00022989"/>
    </source>
</evidence>
<dbReference type="InterPro" id="IPR011701">
    <property type="entry name" value="MFS"/>
</dbReference>
<feature type="transmembrane region" description="Helical" evidence="6">
    <location>
        <begin position="313"/>
        <end position="335"/>
    </location>
</feature>
<feature type="transmembrane region" description="Helical" evidence="6">
    <location>
        <begin position="218"/>
        <end position="235"/>
    </location>
</feature>
<feature type="transmembrane region" description="Helical" evidence="6">
    <location>
        <begin position="370"/>
        <end position="393"/>
    </location>
</feature>
<dbReference type="GO" id="GO:0022857">
    <property type="term" value="F:transmembrane transporter activity"/>
    <property type="evidence" value="ECO:0007669"/>
    <property type="project" value="InterPro"/>
</dbReference>
<protein>
    <recommendedName>
        <fullName evidence="9">MFS general substrate transporter</fullName>
    </recommendedName>
</protein>
<feature type="transmembrane region" description="Helical" evidence="6">
    <location>
        <begin position="405"/>
        <end position="425"/>
    </location>
</feature>
<feature type="transmembrane region" description="Helical" evidence="6">
    <location>
        <begin position="161"/>
        <end position="179"/>
    </location>
</feature>
<gene>
    <name evidence="7" type="ORF">BG015_007194</name>
</gene>
<keyword evidence="2" id="KW-0813">Transport</keyword>
<accession>A0A9P5S1K2</accession>
<sequence>MTVETRRRSHAGIRMNEKDSKEIAYDNHHDFHPDPAVIARLRRKIDWHLLPLLSLMYLFSFLDRVNIGNAKVAGLEKDLNLTPSEYSWALSIFFIGYIIAEVPSQMLLKKVGPRKWISGCMFVWGTLTMLLAACKTAASLYATRFFLGIFEAVGVKDSSNANALFPGAVFVISLFYSRGEQALRNGLFFSTATMAGAFGGILAYGIAQMDGVRGLHEGLPTVLLCFVTIVYLPDYPQTAHFLSQDERDLAVKRLLVDAGPATQDDFSWPQFRSVFVDWKVYMHAFPYILTMTPLYALALFLPTLVREFSFDPITSQLMTAPAYAIACLATILVAVSSDHYRERGLHYAMPTLLAIFGYILLIVLEHKSAAVRYIGLTVTVSGVFSAVPSMVAWVSSNFGGHTKRAVATGVIISFGNCGGLISGHIYTQGHTTRGHVISLVMLCVSFCLILLLKFLYIRENKRRRNLTPEEFEKESQGEDLCDWHPAFIYIS</sequence>
<dbReference type="Proteomes" id="UP000748756">
    <property type="component" value="Unassembled WGS sequence"/>
</dbReference>
<organism evidence="7 8">
    <name type="scientific">Linnemannia schmuckeri</name>
    <dbReference type="NCBI Taxonomy" id="64567"/>
    <lineage>
        <taxon>Eukaryota</taxon>
        <taxon>Fungi</taxon>
        <taxon>Fungi incertae sedis</taxon>
        <taxon>Mucoromycota</taxon>
        <taxon>Mortierellomycotina</taxon>
        <taxon>Mortierellomycetes</taxon>
        <taxon>Mortierellales</taxon>
        <taxon>Mortierellaceae</taxon>
        <taxon>Linnemannia</taxon>
    </lineage>
</organism>
<evidence type="ECO:0000256" key="5">
    <source>
        <dbReference type="ARBA" id="ARBA00023136"/>
    </source>
</evidence>
<evidence type="ECO:0000256" key="3">
    <source>
        <dbReference type="ARBA" id="ARBA00022692"/>
    </source>
</evidence>
<feature type="transmembrane region" description="Helical" evidence="6">
    <location>
        <begin position="49"/>
        <end position="67"/>
    </location>
</feature>
<name>A0A9P5S1K2_9FUNG</name>
<comment type="subcellular location">
    <subcellularLocation>
        <location evidence="1">Membrane</location>
        <topology evidence="1">Multi-pass membrane protein</topology>
    </subcellularLocation>
</comment>
<dbReference type="OrthoDB" id="2985014at2759"/>
<proteinExistence type="predicted"/>
<feature type="transmembrane region" description="Helical" evidence="6">
    <location>
        <begin position="87"/>
        <end position="108"/>
    </location>
</feature>
<dbReference type="FunFam" id="1.20.1250.20:FF:000018">
    <property type="entry name" value="MFS transporter permease"/>
    <property type="match status" value="1"/>
</dbReference>
<evidence type="ECO:0008006" key="9">
    <source>
        <dbReference type="Google" id="ProtNLM"/>
    </source>
</evidence>
<evidence type="ECO:0000313" key="8">
    <source>
        <dbReference type="Proteomes" id="UP000748756"/>
    </source>
</evidence>
<comment type="caution">
    <text evidence="7">The sequence shown here is derived from an EMBL/GenBank/DDBJ whole genome shotgun (WGS) entry which is preliminary data.</text>
</comment>
<keyword evidence="3 6" id="KW-0812">Transmembrane</keyword>
<dbReference type="PANTHER" id="PTHR43791:SF36">
    <property type="entry name" value="TRANSPORTER, PUTATIVE (AFU_ORTHOLOGUE AFUA_6G08340)-RELATED"/>
    <property type="match status" value="1"/>
</dbReference>
<feature type="transmembrane region" description="Helical" evidence="6">
    <location>
        <begin position="120"/>
        <end position="141"/>
    </location>
</feature>
<feature type="transmembrane region" description="Helical" evidence="6">
    <location>
        <begin position="437"/>
        <end position="456"/>
    </location>
</feature>
<keyword evidence="5 6" id="KW-0472">Membrane</keyword>
<feature type="transmembrane region" description="Helical" evidence="6">
    <location>
        <begin position="186"/>
        <end position="206"/>
    </location>
</feature>
<dbReference type="PANTHER" id="PTHR43791">
    <property type="entry name" value="PERMEASE-RELATED"/>
    <property type="match status" value="1"/>
</dbReference>
<evidence type="ECO:0000256" key="2">
    <source>
        <dbReference type="ARBA" id="ARBA00022448"/>
    </source>
</evidence>
<evidence type="ECO:0000313" key="7">
    <source>
        <dbReference type="EMBL" id="KAF9151002.1"/>
    </source>
</evidence>
<dbReference type="InterPro" id="IPR036259">
    <property type="entry name" value="MFS_trans_sf"/>
</dbReference>
<feature type="transmembrane region" description="Helical" evidence="6">
    <location>
        <begin position="280"/>
        <end position="301"/>
    </location>
</feature>
<dbReference type="Pfam" id="PF07690">
    <property type="entry name" value="MFS_1"/>
    <property type="match status" value="1"/>
</dbReference>
<reference evidence="7" key="1">
    <citation type="journal article" date="2020" name="Fungal Divers.">
        <title>Resolving the Mortierellaceae phylogeny through synthesis of multi-gene phylogenetics and phylogenomics.</title>
        <authorList>
            <person name="Vandepol N."/>
            <person name="Liber J."/>
            <person name="Desiro A."/>
            <person name="Na H."/>
            <person name="Kennedy M."/>
            <person name="Barry K."/>
            <person name="Grigoriev I.V."/>
            <person name="Miller A.N."/>
            <person name="O'Donnell K."/>
            <person name="Stajich J.E."/>
            <person name="Bonito G."/>
        </authorList>
    </citation>
    <scope>NUCLEOTIDE SEQUENCE</scope>
    <source>
        <strain evidence="7">NRRL 6426</strain>
    </source>
</reference>
<evidence type="ECO:0000256" key="1">
    <source>
        <dbReference type="ARBA" id="ARBA00004141"/>
    </source>
</evidence>